<dbReference type="AlphaFoldDB" id="T1BAW5"/>
<dbReference type="InterPro" id="IPR050571">
    <property type="entry name" value="Class-IV_PLP-Dep_Aminotrnsfr"/>
</dbReference>
<evidence type="ECO:0000256" key="1">
    <source>
        <dbReference type="ARBA" id="ARBA00009320"/>
    </source>
</evidence>
<dbReference type="GO" id="GO:0008483">
    <property type="term" value="F:transaminase activity"/>
    <property type="evidence" value="ECO:0007669"/>
    <property type="project" value="UniProtKB-KW"/>
</dbReference>
<dbReference type="InterPro" id="IPR043131">
    <property type="entry name" value="BCAT-like_N"/>
</dbReference>
<keyword evidence="2" id="KW-0808">Transferase</keyword>
<sequence>MNRPGGIVYFESGFVDEEEARVPISTHAFNYGTGCFEGIRAYWNPAKEQLYVLRLREHVERLLRSAHILHLEPDASLTQERVEAVILELLARNGYREDVYIRPILYKSGRTIKVSLSGIATDLCVYTQPFGDYLDIRKGLSVMISAWRRIDDNAIPARAKPTGAYI</sequence>
<keyword evidence="2" id="KW-0032">Aminotransferase</keyword>
<dbReference type="GO" id="GO:0046394">
    <property type="term" value="P:carboxylic acid biosynthetic process"/>
    <property type="evidence" value="ECO:0007669"/>
    <property type="project" value="UniProtKB-ARBA"/>
</dbReference>
<dbReference type="Pfam" id="PF01063">
    <property type="entry name" value="Aminotran_4"/>
    <property type="match status" value="1"/>
</dbReference>
<protein>
    <submittedName>
        <fullName evidence="2">Branched-chain amino acid aminotransferase</fullName>
    </submittedName>
</protein>
<evidence type="ECO:0000313" key="2">
    <source>
        <dbReference type="EMBL" id="EQD67017.1"/>
    </source>
</evidence>
<comment type="similarity">
    <text evidence="1">Belongs to the class-IV pyridoxal-phosphate-dependent aminotransferase family.</text>
</comment>
<dbReference type="SUPFAM" id="SSF56752">
    <property type="entry name" value="D-aminoacid aminotransferase-like PLP-dependent enzymes"/>
    <property type="match status" value="1"/>
</dbReference>
<feature type="non-terminal residue" evidence="2">
    <location>
        <position position="166"/>
    </location>
</feature>
<dbReference type="EMBL" id="AUZX01005642">
    <property type="protein sequence ID" value="EQD67017.1"/>
    <property type="molecule type" value="Genomic_DNA"/>
</dbReference>
<dbReference type="PANTHER" id="PTHR42743:SF4">
    <property type="entry name" value="BRANCHED-CHAIN-AMINO-ACID AMINOTRANSFERASE-RELATED"/>
    <property type="match status" value="1"/>
</dbReference>
<dbReference type="InterPro" id="IPR001544">
    <property type="entry name" value="Aminotrans_IV"/>
</dbReference>
<dbReference type="PANTHER" id="PTHR42743">
    <property type="entry name" value="AMINO-ACID AMINOTRANSFERASE"/>
    <property type="match status" value="1"/>
</dbReference>
<dbReference type="Gene3D" id="3.30.470.10">
    <property type="match status" value="1"/>
</dbReference>
<gene>
    <name evidence="2" type="ORF">B1A_07877</name>
</gene>
<accession>T1BAW5</accession>
<reference evidence="2" key="1">
    <citation type="submission" date="2013-08" db="EMBL/GenBank/DDBJ databases">
        <authorList>
            <person name="Mendez C."/>
            <person name="Richter M."/>
            <person name="Ferrer M."/>
            <person name="Sanchez J."/>
        </authorList>
    </citation>
    <scope>NUCLEOTIDE SEQUENCE</scope>
</reference>
<organism evidence="2">
    <name type="scientific">mine drainage metagenome</name>
    <dbReference type="NCBI Taxonomy" id="410659"/>
    <lineage>
        <taxon>unclassified sequences</taxon>
        <taxon>metagenomes</taxon>
        <taxon>ecological metagenomes</taxon>
    </lineage>
</organism>
<comment type="caution">
    <text evidence="2">The sequence shown here is derived from an EMBL/GenBank/DDBJ whole genome shotgun (WGS) entry which is preliminary data.</text>
</comment>
<name>T1BAW5_9ZZZZ</name>
<reference evidence="2" key="2">
    <citation type="journal article" date="2014" name="ISME J.">
        <title>Microbial stratification in low pH oxic and suboxic macroscopic growths along an acid mine drainage.</title>
        <authorList>
            <person name="Mendez-Garcia C."/>
            <person name="Mesa V."/>
            <person name="Sprenger R.R."/>
            <person name="Richter M."/>
            <person name="Diez M.S."/>
            <person name="Solano J."/>
            <person name="Bargiela R."/>
            <person name="Golyshina O.V."/>
            <person name="Manteca A."/>
            <person name="Ramos J.L."/>
            <person name="Gallego J.R."/>
            <person name="Llorente I."/>
            <person name="Martins Dos Santos V.A."/>
            <person name="Jensen O.N."/>
            <person name="Pelaez A.I."/>
            <person name="Sanchez J."/>
            <person name="Ferrer M."/>
        </authorList>
    </citation>
    <scope>NUCLEOTIDE SEQUENCE</scope>
</reference>
<proteinExistence type="inferred from homology"/>
<dbReference type="InterPro" id="IPR036038">
    <property type="entry name" value="Aminotransferase-like"/>
</dbReference>